<feature type="domain" description="SDA1 middle" evidence="3">
    <location>
        <begin position="39"/>
        <end position="175"/>
    </location>
</feature>
<keyword evidence="5" id="KW-1185">Reference proteome</keyword>
<evidence type="ECO:0000259" key="3">
    <source>
        <dbReference type="Pfam" id="PF05285"/>
    </source>
</evidence>
<comment type="caution">
    <text evidence="4">The sequence shown here is derived from an EMBL/GenBank/DDBJ whole genome shotgun (WGS) entry which is preliminary data.</text>
</comment>
<gene>
    <name evidence="4" type="ORF">Vretifemale_16394</name>
</gene>
<feature type="compositionally biased region" description="Basic residues" evidence="2">
    <location>
        <begin position="215"/>
        <end position="238"/>
    </location>
</feature>
<feature type="compositionally biased region" description="Acidic residues" evidence="2">
    <location>
        <begin position="52"/>
        <end position="67"/>
    </location>
</feature>
<evidence type="ECO:0000256" key="2">
    <source>
        <dbReference type="SAM" id="MobiDB-lite"/>
    </source>
</evidence>
<protein>
    <recommendedName>
        <fullName evidence="1">Protein SDA1</fullName>
    </recommendedName>
</protein>
<dbReference type="EMBL" id="BNCP01000045">
    <property type="protein sequence ID" value="GIL88432.1"/>
    <property type="molecule type" value="Genomic_DNA"/>
</dbReference>
<evidence type="ECO:0000313" key="4">
    <source>
        <dbReference type="EMBL" id="GIL88432.1"/>
    </source>
</evidence>
<dbReference type="OrthoDB" id="2196187at2759"/>
<dbReference type="PANTHER" id="PTHR12730:SF0">
    <property type="entry name" value="PROTEIN SDA1 HOMOLOG"/>
    <property type="match status" value="1"/>
</dbReference>
<dbReference type="PANTHER" id="PTHR12730">
    <property type="entry name" value="HSDA/SDA1-RELATED"/>
    <property type="match status" value="1"/>
</dbReference>
<feature type="region of interest" description="Disordered" evidence="2">
    <location>
        <begin position="179"/>
        <end position="238"/>
    </location>
</feature>
<evidence type="ECO:0000313" key="5">
    <source>
        <dbReference type="Proteomes" id="UP000747110"/>
    </source>
</evidence>
<dbReference type="GO" id="GO:0005730">
    <property type="term" value="C:nucleolus"/>
    <property type="evidence" value="ECO:0007669"/>
    <property type="project" value="UniProtKB-SubCell"/>
</dbReference>
<dbReference type="Proteomes" id="UP000747110">
    <property type="component" value="Unassembled WGS sequence"/>
</dbReference>
<keyword evidence="1" id="KW-0653">Protein transport</keyword>
<feature type="non-terminal residue" evidence="4">
    <location>
        <position position="1"/>
    </location>
</feature>
<sequence length="238" mass="25696">AGRGRGRQAGVAQRRKGAAADPNSLASLKRQLAEAQAAAAEKKKKRRQSDGGSEEPPPDDSDGDVGDEENRPSVTPGVPIEAERILTQEDFERIKKLKQKAMVEAALAKHGLASGASKAKRARILEAAEEEAAEAIALKERLAAIGESKVHAEDLVGRHKARKDKAARLASVLEGREGREKFGARSGLKKKKTAGLSEREKQRRKAMPMAARVAQIRRRNAAARGRGRGKNFKGHVRS</sequence>
<dbReference type="InterPro" id="IPR007949">
    <property type="entry name" value="SDA1_MD"/>
</dbReference>
<name>A0A8J4CXE8_9CHLO</name>
<comment type="function">
    <text evidence="1">Required for 60S pre-ribosomal subunits export to the cytoplasm.</text>
</comment>
<keyword evidence="1" id="KW-0813">Transport</keyword>
<feature type="region of interest" description="Disordered" evidence="2">
    <location>
        <begin position="1"/>
        <end position="84"/>
    </location>
</feature>
<comment type="similarity">
    <text evidence="1">Belongs to the SDA1 family.</text>
</comment>
<organism evidence="4 5">
    <name type="scientific">Volvox reticuliferus</name>
    <dbReference type="NCBI Taxonomy" id="1737510"/>
    <lineage>
        <taxon>Eukaryota</taxon>
        <taxon>Viridiplantae</taxon>
        <taxon>Chlorophyta</taxon>
        <taxon>core chlorophytes</taxon>
        <taxon>Chlorophyceae</taxon>
        <taxon>CS clade</taxon>
        <taxon>Chlamydomonadales</taxon>
        <taxon>Volvocaceae</taxon>
        <taxon>Volvox</taxon>
    </lineage>
</organism>
<accession>A0A8J4CXE8</accession>
<dbReference type="InterPro" id="IPR027312">
    <property type="entry name" value="Sda1"/>
</dbReference>
<dbReference type="GO" id="GO:0000055">
    <property type="term" value="P:ribosomal large subunit export from nucleus"/>
    <property type="evidence" value="ECO:0007669"/>
    <property type="project" value="UniProtKB-UniRule"/>
</dbReference>
<reference evidence="4" key="1">
    <citation type="journal article" date="2021" name="Proc. Natl. Acad. Sci. U.S.A.">
        <title>Three genomes in the algal genus Volvox reveal the fate of a haploid sex-determining region after a transition to homothallism.</title>
        <authorList>
            <person name="Yamamoto K."/>
            <person name="Hamaji T."/>
            <person name="Kawai-Toyooka H."/>
            <person name="Matsuzaki R."/>
            <person name="Takahashi F."/>
            <person name="Nishimura Y."/>
            <person name="Kawachi M."/>
            <person name="Noguchi H."/>
            <person name="Minakuchi Y."/>
            <person name="Umen J.G."/>
            <person name="Toyoda A."/>
            <person name="Nozaki H."/>
        </authorList>
    </citation>
    <scope>NUCLEOTIDE SEQUENCE</scope>
    <source>
        <strain evidence="4">NIES-3786</strain>
    </source>
</reference>
<proteinExistence type="inferred from homology"/>
<keyword evidence="1" id="KW-0690">Ribosome biogenesis</keyword>
<keyword evidence="1" id="KW-0539">Nucleus</keyword>
<dbReference type="GO" id="GO:0042273">
    <property type="term" value="P:ribosomal large subunit biogenesis"/>
    <property type="evidence" value="ECO:0007669"/>
    <property type="project" value="UniProtKB-UniRule"/>
</dbReference>
<evidence type="ECO:0000256" key="1">
    <source>
        <dbReference type="RuleBase" id="RU365057"/>
    </source>
</evidence>
<dbReference type="GO" id="GO:0015031">
    <property type="term" value="P:protein transport"/>
    <property type="evidence" value="ECO:0007669"/>
    <property type="project" value="UniProtKB-KW"/>
</dbReference>
<dbReference type="Pfam" id="PF05285">
    <property type="entry name" value="SDA1_dom"/>
    <property type="match status" value="1"/>
</dbReference>
<dbReference type="AlphaFoldDB" id="A0A8J4CXE8"/>
<feature type="compositionally biased region" description="Low complexity" evidence="2">
    <location>
        <begin position="28"/>
        <end position="39"/>
    </location>
</feature>
<comment type="subcellular location">
    <subcellularLocation>
        <location evidence="1">Nucleus</location>
        <location evidence="1">Nucleolus</location>
    </subcellularLocation>
</comment>